<evidence type="ECO:0000256" key="3">
    <source>
        <dbReference type="ARBA" id="ARBA00022833"/>
    </source>
</evidence>
<dbReference type="STRING" id="283909.R7TE86"/>
<sequence length="423" mass="47315">MPPLKFFFFINLFPISNILYSVILKGDILQRDAVLDCAIYIPMAQYVVPDPNDTWQCPFEESHTIRALGAQKHLLKCQKSHPNVEIKSCPFNGTHWVRTSEMSRHMALCPDKARYHQVAMQEQHTKPPVAPVEPDDFNANFSGEVWEDDPNQKVFDWNKDVSSSASLSMQHNTLPPQPVPVPAVPQRVVKPRRPNANFTLHPTRPRQQAQPVEPPARQVEPQDRQMHGVNSNGATDTLIQINRGRARGDSYYLWIFFLDTFSPLARVVKEGSPQQAPAKHVMQGFGRGKPLATAAAPLPAVGRGRSQRMAAAIPGMKSTPAAPTRATAPPGFNFRALETALPQEYPVPCRNGSSSSLDDTDPTQADLEKQVRRISKKLTQIEVLEAQRDAGKALNADEILKIDSKQQLTNAKRTYEERIQQMT</sequence>
<reference evidence="9" key="1">
    <citation type="submission" date="2012-12" db="EMBL/GenBank/DDBJ databases">
        <authorList>
            <person name="Hellsten U."/>
            <person name="Grimwood J."/>
            <person name="Chapman J.A."/>
            <person name="Shapiro H."/>
            <person name="Aerts A."/>
            <person name="Otillar R.P."/>
            <person name="Terry A.Y."/>
            <person name="Boore J.L."/>
            <person name="Simakov O."/>
            <person name="Marletaz F."/>
            <person name="Cho S.-J."/>
            <person name="Edsinger-Gonzales E."/>
            <person name="Havlak P."/>
            <person name="Kuo D.-H."/>
            <person name="Larsson T."/>
            <person name="Lv J."/>
            <person name="Arendt D."/>
            <person name="Savage R."/>
            <person name="Osoegawa K."/>
            <person name="de Jong P."/>
            <person name="Lindberg D.R."/>
            <person name="Seaver E.C."/>
            <person name="Weisblat D.A."/>
            <person name="Putnam N.H."/>
            <person name="Grigoriev I.V."/>
            <person name="Rokhsar D.S."/>
        </authorList>
    </citation>
    <scope>NUCLEOTIDE SEQUENCE</scope>
    <source>
        <strain evidence="9">I ESC-2004</strain>
    </source>
</reference>
<evidence type="ECO:0000256" key="4">
    <source>
        <dbReference type="SAM" id="MobiDB-lite"/>
    </source>
</evidence>
<evidence type="ECO:0000259" key="6">
    <source>
        <dbReference type="PROSITE" id="PS51800"/>
    </source>
</evidence>
<feature type="signal peptide" evidence="5">
    <location>
        <begin position="1"/>
        <end position="18"/>
    </location>
</feature>
<reference evidence="7 9" key="2">
    <citation type="journal article" date="2013" name="Nature">
        <title>Insights into bilaterian evolution from three spiralian genomes.</title>
        <authorList>
            <person name="Simakov O."/>
            <person name="Marletaz F."/>
            <person name="Cho S.J."/>
            <person name="Edsinger-Gonzales E."/>
            <person name="Havlak P."/>
            <person name="Hellsten U."/>
            <person name="Kuo D.H."/>
            <person name="Larsson T."/>
            <person name="Lv J."/>
            <person name="Arendt D."/>
            <person name="Savage R."/>
            <person name="Osoegawa K."/>
            <person name="de Jong P."/>
            <person name="Grimwood J."/>
            <person name="Chapman J.A."/>
            <person name="Shapiro H."/>
            <person name="Aerts A."/>
            <person name="Otillar R.P."/>
            <person name="Terry A.Y."/>
            <person name="Boore J.L."/>
            <person name="Grigoriev I.V."/>
            <person name="Lindberg D.R."/>
            <person name="Seaver E.C."/>
            <person name="Weisblat D.A."/>
            <person name="Putnam N.H."/>
            <person name="Rokhsar D.S."/>
        </authorList>
    </citation>
    <scope>NUCLEOTIDE SEQUENCE</scope>
    <source>
        <strain evidence="7 9">I ESC-2004</strain>
    </source>
</reference>
<dbReference type="InterPro" id="IPR051591">
    <property type="entry name" value="UPF0224_FAM112_RNA_Proc"/>
</dbReference>
<dbReference type="OrthoDB" id="10069248at2759"/>
<dbReference type="PANTHER" id="PTHR21402">
    <property type="entry name" value="GAMETOCYTE SPECIFIC FACTOR 1-RELATED"/>
    <property type="match status" value="1"/>
</dbReference>
<gene>
    <name evidence="7" type="ORF">CAPTEDRAFT_227390</name>
</gene>
<dbReference type="Proteomes" id="UP000014760">
    <property type="component" value="Unassembled WGS sequence"/>
</dbReference>
<dbReference type="Pfam" id="PF05253">
    <property type="entry name" value="zf-U11-48K"/>
    <property type="match status" value="1"/>
</dbReference>
<evidence type="ECO:0000256" key="5">
    <source>
        <dbReference type="SAM" id="SignalP"/>
    </source>
</evidence>
<keyword evidence="2" id="KW-0863">Zinc-finger</keyword>
<keyword evidence="3" id="KW-0862">Zinc</keyword>
<feature type="compositionally biased region" description="Polar residues" evidence="4">
    <location>
        <begin position="196"/>
        <end position="210"/>
    </location>
</feature>
<feature type="chain" id="PRO_5008786916" description="CHHC U11-48K-type domain-containing protein" evidence="5">
    <location>
        <begin position="19"/>
        <end position="423"/>
    </location>
</feature>
<name>R7TE86_CAPTE</name>
<evidence type="ECO:0000313" key="9">
    <source>
        <dbReference type="Proteomes" id="UP000014760"/>
    </source>
</evidence>
<dbReference type="HOGENOM" id="CLU_680179_0_0_1"/>
<dbReference type="OMA" id="YNARHEV"/>
<accession>R7TE86</accession>
<reference evidence="8" key="3">
    <citation type="submission" date="2015-06" db="UniProtKB">
        <authorList>
            <consortium name="EnsemblMetazoa"/>
        </authorList>
    </citation>
    <scope>IDENTIFICATION</scope>
</reference>
<feature type="region of interest" description="Disordered" evidence="4">
    <location>
        <begin position="345"/>
        <end position="364"/>
    </location>
</feature>
<dbReference type="PROSITE" id="PS51800">
    <property type="entry name" value="ZF_CHHC_U11_48K"/>
    <property type="match status" value="1"/>
</dbReference>
<protein>
    <recommendedName>
        <fullName evidence="6">CHHC U11-48K-type domain-containing protein</fullName>
    </recommendedName>
</protein>
<evidence type="ECO:0000256" key="2">
    <source>
        <dbReference type="ARBA" id="ARBA00022771"/>
    </source>
</evidence>
<evidence type="ECO:0000256" key="1">
    <source>
        <dbReference type="ARBA" id="ARBA00022723"/>
    </source>
</evidence>
<dbReference type="EMBL" id="AMQN01013492">
    <property type="status" value="NOT_ANNOTATED_CDS"/>
    <property type="molecule type" value="Genomic_DNA"/>
</dbReference>
<dbReference type="AlphaFoldDB" id="R7TE86"/>
<evidence type="ECO:0000313" key="7">
    <source>
        <dbReference type="EMBL" id="ELT92078.1"/>
    </source>
</evidence>
<keyword evidence="5" id="KW-0732">Signal</keyword>
<proteinExistence type="predicted"/>
<dbReference type="EMBL" id="KB310261">
    <property type="protein sequence ID" value="ELT92078.1"/>
    <property type="molecule type" value="Genomic_DNA"/>
</dbReference>
<dbReference type="GO" id="GO:0008270">
    <property type="term" value="F:zinc ion binding"/>
    <property type="evidence" value="ECO:0007669"/>
    <property type="project" value="UniProtKB-KW"/>
</dbReference>
<keyword evidence="9" id="KW-1185">Reference proteome</keyword>
<evidence type="ECO:0000313" key="8">
    <source>
        <dbReference type="EnsemblMetazoa" id="CapteP227390"/>
    </source>
</evidence>
<keyword evidence="1" id="KW-0479">Metal-binding</keyword>
<dbReference type="EnsemblMetazoa" id="CapteT227390">
    <property type="protein sequence ID" value="CapteP227390"/>
    <property type="gene ID" value="CapteG227390"/>
</dbReference>
<dbReference type="InterPro" id="IPR022776">
    <property type="entry name" value="TRM13/UPF0224_CHHC_Znf_dom"/>
</dbReference>
<feature type="domain" description="CHHC U11-48K-type" evidence="6">
    <location>
        <begin position="86"/>
        <end position="113"/>
    </location>
</feature>
<feature type="region of interest" description="Disordered" evidence="4">
    <location>
        <begin position="194"/>
        <end position="232"/>
    </location>
</feature>
<organism evidence="7">
    <name type="scientific">Capitella teleta</name>
    <name type="common">Polychaete worm</name>
    <dbReference type="NCBI Taxonomy" id="283909"/>
    <lineage>
        <taxon>Eukaryota</taxon>
        <taxon>Metazoa</taxon>
        <taxon>Spiralia</taxon>
        <taxon>Lophotrochozoa</taxon>
        <taxon>Annelida</taxon>
        <taxon>Polychaeta</taxon>
        <taxon>Sedentaria</taxon>
        <taxon>Scolecida</taxon>
        <taxon>Capitellidae</taxon>
        <taxon>Capitella</taxon>
    </lineage>
</organism>
<dbReference type="PANTHER" id="PTHR21402:SF5">
    <property type="entry name" value="GAMETOCYTE SPECIFIC FACTOR 1"/>
    <property type="match status" value="1"/>
</dbReference>